<dbReference type="RefSeq" id="XP_033660021.1">
    <property type="nucleotide sequence ID" value="XM_033809912.1"/>
</dbReference>
<organism evidence="1 2">
    <name type="scientific">Zasmidium cellare ATCC 36951</name>
    <dbReference type="NCBI Taxonomy" id="1080233"/>
    <lineage>
        <taxon>Eukaryota</taxon>
        <taxon>Fungi</taxon>
        <taxon>Dikarya</taxon>
        <taxon>Ascomycota</taxon>
        <taxon>Pezizomycotina</taxon>
        <taxon>Dothideomycetes</taxon>
        <taxon>Dothideomycetidae</taxon>
        <taxon>Mycosphaerellales</taxon>
        <taxon>Mycosphaerellaceae</taxon>
        <taxon>Zasmidium</taxon>
    </lineage>
</organism>
<dbReference type="EMBL" id="ML993642">
    <property type="protein sequence ID" value="KAF2159132.1"/>
    <property type="molecule type" value="Genomic_DNA"/>
</dbReference>
<dbReference type="PANTHER" id="PTHR48312">
    <property type="match status" value="1"/>
</dbReference>
<sequence length="306" mass="35050">MTLDEKKRTVFVFDMARHRSHLFFRYMSTHPDLEPVYHPYMDAFAFGPERITKWTNNSAARKKDLETEVSTSTYARAEADLLRRAREADEKGRTLLANEHCQMIVKQDLVFSIIRDPSPLPFPANPTVIPDSLFDSILPIFVIRNPLQVIPSIYASSIATMALSPSDEDWKILTGILTQRLLFDHFQNDLNRVPVVVDGDDLLWRTEEVRRGLSAALDIDPAGLSDTWEPLPEELQHPNPLIRAFTTTINTSKGIEQPSGGPPPELDLDDAESQWSVLYGDDIARQLRERIEENMPHYLHMRQFKV</sequence>
<keyword evidence="2" id="KW-1185">Reference proteome</keyword>
<accession>A0A6A6BZW7</accession>
<dbReference type="InterPro" id="IPR027417">
    <property type="entry name" value="P-loop_NTPase"/>
</dbReference>
<evidence type="ECO:0000313" key="2">
    <source>
        <dbReference type="Proteomes" id="UP000799537"/>
    </source>
</evidence>
<dbReference type="Proteomes" id="UP000799537">
    <property type="component" value="Unassembled WGS sequence"/>
</dbReference>
<evidence type="ECO:0000313" key="1">
    <source>
        <dbReference type="EMBL" id="KAF2159132.1"/>
    </source>
</evidence>
<evidence type="ECO:0008006" key="3">
    <source>
        <dbReference type="Google" id="ProtNLM"/>
    </source>
</evidence>
<reference evidence="1" key="1">
    <citation type="journal article" date="2020" name="Stud. Mycol.">
        <title>101 Dothideomycetes genomes: a test case for predicting lifestyles and emergence of pathogens.</title>
        <authorList>
            <person name="Haridas S."/>
            <person name="Albert R."/>
            <person name="Binder M."/>
            <person name="Bloem J."/>
            <person name="Labutti K."/>
            <person name="Salamov A."/>
            <person name="Andreopoulos B."/>
            <person name="Baker S."/>
            <person name="Barry K."/>
            <person name="Bills G."/>
            <person name="Bluhm B."/>
            <person name="Cannon C."/>
            <person name="Castanera R."/>
            <person name="Culley D."/>
            <person name="Daum C."/>
            <person name="Ezra D."/>
            <person name="Gonzalez J."/>
            <person name="Henrissat B."/>
            <person name="Kuo A."/>
            <person name="Liang C."/>
            <person name="Lipzen A."/>
            <person name="Lutzoni F."/>
            <person name="Magnuson J."/>
            <person name="Mondo S."/>
            <person name="Nolan M."/>
            <person name="Ohm R."/>
            <person name="Pangilinan J."/>
            <person name="Park H.-J."/>
            <person name="Ramirez L."/>
            <person name="Alfaro M."/>
            <person name="Sun H."/>
            <person name="Tritt A."/>
            <person name="Yoshinaga Y."/>
            <person name="Zwiers L.-H."/>
            <person name="Turgeon B."/>
            <person name="Goodwin S."/>
            <person name="Spatafora J."/>
            <person name="Crous P."/>
            <person name="Grigoriev I."/>
        </authorList>
    </citation>
    <scope>NUCLEOTIDE SEQUENCE</scope>
    <source>
        <strain evidence="1">ATCC 36951</strain>
    </source>
</reference>
<name>A0A6A6BZW7_ZASCE</name>
<dbReference type="Gene3D" id="3.40.50.300">
    <property type="entry name" value="P-loop containing nucleotide triphosphate hydrolases"/>
    <property type="match status" value="1"/>
</dbReference>
<protein>
    <recommendedName>
        <fullName evidence="3">Sulfotransferase domain-containing protein</fullName>
    </recommendedName>
</protein>
<dbReference type="SUPFAM" id="SSF52540">
    <property type="entry name" value="P-loop containing nucleoside triphosphate hydrolases"/>
    <property type="match status" value="1"/>
</dbReference>
<dbReference type="AlphaFoldDB" id="A0A6A6BZW7"/>
<gene>
    <name evidence="1" type="ORF">M409DRAFT_30414</name>
</gene>
<dbReference type="GeneID" id="54563184"/>
<proteinExistence type="predicted"/>
<dbReference type="PANTHER" id="PTHR48312:SF1">
    <property type="entry name" value="SULFOTRANSFERASE"/>
    <property type="match status" value="1"/>
</dbReference>
<dbReference type="OrthoDB" id="3634487at2759"/>